<evidence type="ECO:0000256" key="2">
    <source>
        <dbReference type="ARBA" id="ARBA00023002"/>
    </source>
</evidence>
<organism evidence="7 8">
    <name type="scientific">Martelella mediterranea DSM 17316</name>
    <dbReference type="NCBI Taxonomy" id="1122214"/>
    <lineage>
        <taxon>Bacteria</taxon>
        <taxon>Pseudomonadati</taxon>
        <taxon>Pseudomonadota</taxon>
        <taxon>Alphaproteobacteria</taxon>
        <taxon>Hyphomicrobiales</taxon>
        <taxon>Aurantimonadaceae</taxon>
        <taxon>Martelella</taxon>
    </lineage>
</organism>
<dbReference type="Pfam" id="PF02826">
    <property type="entry name" value="2-Hacid_dh_C"/>
    <property type="match status" value="1"/>
</dbReference>
<evidence type="ECO:0000313" key="7">
    <source>
        <dbReference type="EMBL" id="AQZ49578.1"/>
    </source>
</evidence>
<dbReference type="AlphaFoldDB" id="A0A1U9YVW2"/>
<dbReference type="KEGG" id="mmed:Mame_00195"/>
<keyword evidence="1" id="KW-0521">NADP</keyword>
<dbReference type="InterPro" id="IPR006140">
    <property type="entry name" value="D-isomer_DH_NAD-bd"/>
</dbReference>
<dbReference type="GO" id="GO:0005829">
    <property type="term" value="C:cytosol"/>
    <property type="evidence" value="ECO:0007669"/>
    <property type="project" value="TreeGrafter"/>
</dbReference>
<evidence type="ECO:0000256" key="4">
    <source>
        <dbReference type="RuleBase" id="RU003719"/>
    </source>
</evidence>
<protein>
    <submittedName>
        <fullName evidence="7">Putative 2-hydroxyacid dehydrogenase</fullName>
        <ecNumber evidence="7">1.1.1.-</ecNumber>
    </submittedName>
</protein>
<dbReference type="STRING" id="1122214.Mame_00195"/>
<dbReference type="PANTHER" id="PTHR10996:SF178">
    <property type="entry name" value="2-HYDROXYACID DEHYDROGENASE YGL185C-RELATED"/>
    <property type="match status" value="1"/>
</dbReference>
<dbReference type="EMBL" id="CP020330">
    <property type="protein sequence ID" value="AQZ49578.1"/>
    <property type="molecule type" value="Genomic_DNA"/>
</dbReference>
<evidence type="ECO:0000256" key="3">
    <source>
        <dbReference type="ARBA" id="ARBA00023027"/>
    </source>
</evidence>
<dbReference type="SUPFAM" id="SSF51735">
    <property type="entry name" value="NAD(P)-binding Rossmann-fold domains"/>
    <property type="match status" value="1"/>
</dbReference>
<dbReference type="EC" id="1.1.1.-" evidence="7"/>
<dbReference type="GO" id="GO:0051287">
    <property type="term" value="F:NAD binding"/>
    <property type="evidence" value="ECO:0007669"/>
    <property type="project" value="InterPro"/>
</dbReference>
<keyword evidence="3" id="KW-0520">NAD</keyword>
<evidence type="ECO:0000313" key="8">
    <source>
        <dbReference type="Proteomes" id="UP000191135"/>
    </source>
</evidence>
<keyword evidence="8" id="KW-1185">Reference proteome</keyword>
<dbReference type="CDD" id="cd12156">
    <property type="entry name" value="HPPR"/>
    <property type="match status" value="1"/>
</dbReference>
<name>A0A1U9YVW2_9HYPH</name>
<evidence type="ECO:0000259" key="5">
    <source>
        <dbReference type="Pfam" id="PF00389"/>
    </source>
</evidence>
<dbReference type="Gene3D" id="3.40.50.720">
    <property type="entry name" value="NAD(P)-binding Rossmann-like Domain"/>
    <property type="match status" value="2"/>
</dbReference>
<dbReference type="InterPro" id="IPR036291">
    <property type="entry name" value="NAD(P)-bd_dom_sf"/>
</dbReference>
<dbReference type="InterPro" id="IPR006139">
    <property type="entry name" value="D-isomer_2_OHA_DH_cat_dom"/>
</dbReference>
<dbReference type="GO" id="GO:0030267">
    <property type="term" value="F:glyoxylate reductase (NADPH) activity"/>
    <property type="evidence" value="ECO:0007669"/>
    <property type="project" value="TreeGrafter"/>
</dbReference>
<dbReference type="eggNOG" id="COG1052">
    <property type="taxonomic scope" value="Bacteria"/>
</dbReference>
<dbReference type="InterPro" id="IPR050223">
    <property type="entry name" value="D-isomer_2-hydroxyacid_DH"/>
</dbReference>
<dbReference type="RefSeq" id="WP_018063370.1">
    <property type="nucleotide sequence ID" value="NZ_AQWH01000003.1"/>
</dbReference>
<dbReference type="PANTHER" id="PTHR10996">
    <property type="entry name" value="2-HYDROXYACID DEHYDROGENASE-RELATED"/>
    <property type="match status" value="1"/>
</dbReference>
<accession>A0A1U9YVW2</accession>
<feature type="domain" description="D-isomer specific 2-hydroxyacid dehydrogenase catalytic" evidence="5">
    <location>
        <begin position="5"/>
        <end position="311"/>
    </location>
</feature>
<dbReference type="SUPFAM" id="SSF52283">
    <property type="entry name" value="Formate/glycerate dehydrogenase catalytic domain-like"/>
    <property type="match status" value="1"/>
</dbReference>
<evidence type="ECO:0000256" key="1">
    <source>
        <dbReference type="ARBA" id="ARBA00022857"/>
    </source>
</evidence>
<feature type="domain" description="D-isomer specific 2-hydroxyacid dehydrogenase NAD-binding" evidence="6">
    <location>
        <begin position="108"/>
        <end position="280"/>
    </location>
</feature>
<dbReference type="OrthoDB" id="9793626at2"/>
<dbReference type="Pfam" id="PF00389">
    <property type="entry name" value="2-Hacid_dh"/>
    <property type="match status" value="1"/>
</dbReference>
<reference evidence="7 8" key="1">
    <citation type="submission" date="2017-03" db="EMBL/GenBank/DDBJ databases">
        <title>Foreign affairs: Plasmid Transfer between Roseobacters and Rhizobia.</title>
        <authorList>
            <person name="Bartling P."/>
            <person name="Bunk B."/>
            <person name="Overmann J."/>
            <person name="Brinkmann H."/>
            <person name="Petersen J."/>
        </authorList>
    </citation>
    <scope>NUCLEOTIDE SEQUENCE [LARGE SCALE GENOMIC DNA]</scope>
    <source>
        <strain evidence="7 8">MACL11</strain>
    </source>
</reference>
<proteinExistence type="inferred from homology"/>
<comment type="similarity">
    <text evidence="4">Belongs to the D-isomer specific 2-hydroxyacid dehydrogenase family.</text>
</comment>
<sequence length="312" mass="33548">MSVEIIVTDPVEPALMRQLEDTFAIRRLWEAEDRDAFLREHASHARGLVTRSMVGADAAMMDALPKLEIISVFGVGTDAVDLEAARKRGITVTNTPGVLTEDTADYGMALLLALARKIAEGDRFVRAGRWPGEAFPNSVRVNGKKLGIVGLGRIGSGVARRAEAFGMEIFYSGPTEKPDRPYGYIPDVTALAEMVDFLILTCPGGPDTKGLVDQAVLKSLGAQGMLVNIARASVVDEAALLDALRDNTIKAAALDVFADEPHVPEAFLKLDNVLLTPHIASKTAETRGDIGDLVYRNIKAHFAGSEVLSRVV</sequence>
<dbReference type="FunFam" id="3.40.50.720:FF:000213">
    <property type="entry name" value="Putative 2-hydroxyacid dehydrogenase"/>
    <property type="match status" value="1"/>
</dbReference>
<gene>
    <name evidence="7" type="ORF">Mame_00195</name>
</gene>
<dbReference type="Proteomes" id="UP000191135">
    <property type="component" value="Chromosome"/>
</dbReference>
<keyword evidence="2 4" id="KW-0560">Oxidoreductase</keyword>
<dbReference type="GO" id="GO:0016618">
    <property type="term" value="F:hydroxypyruvate reductase [NAD(P)H] activity"/>
    <property type="evidence" value="ECO:0007669"/>
    <property type="project" value="TreeGrafter"/>
</dbReference>
<evidence type="ECO:0000259" key="6">
    <source>
        <dbReference type="Pfam" id="PF02826"/>
    </source>
</evidence>